<dbReference type="InterPro" id="IPR056737">
    <property type="entry name" value="Beta-prop_ATRN-MKLN-like"/>
</dbReference>
<dbReference type="InterPro" id="IPR015915">
    <property type="entry name" value="Kelch-typ_b-propeller"/>
</dbReference>
<evidence type="ECO:0000313" key="7">
    <source>
        <dbReference type="EMBL" id="KAF7725759.1"/>
    </source>
</evidence>
<keyword evidence="4" id="KW-0812">Transmembrane</keyword>
<evidence type="ECO:0000259" key="6">
    <source>
        <dbReference type="Pfam" id="PF24981"/>
    </source>
</evidence>
<dbReference type="Pfam" id="PF24981">
    <property type="entry name" value="Beta-prop_ATRN-LZTR1"/>
    <property type="match status" value="1"/>
</dbReference>
<keyword evidence="8" id="KW-1185">Reference proteome</keyword>
<evidence type="ECO:0000256" key="1">
    <source>
        <dbReference type="ARBA" id="ARBA00022441"/>
    </source>
</evidence>
<dbReference type="PANTHER" id="PTHR23244">
    <property type="entry name" value="KELCH REPEAT DOMAIN"/>
    <property type="match status" value="1"/>
</dbReference>
<evidence type="ECO:0000256" key="4">
    <source>
        <dbReference type="SAM" id="Phobius"/>
    </source>
</evidence>
<feature type="compositionally biased region" description="Basic and acidic residues" evidence="3">
    <location>
        <begin position="863"/>
        <end position="875"/>
    </location>
</feature>
<dbReference type="InterPro" id="IPR006652">
    <property type="entry name" value="Kelch_1"/>
</dbReference>
<protein>
    <recommendedName>
        <fullName evidence="6">Attractin/MKLN-like beta-propeller domain-containing protein</fullName>
    </recommendedName>
</protein>
<dbReference type="Proteomes" id="UP000605846">
    <property type="component" value="Unassembled WGS sequence"/>
</dbReference>
<keyword evidence="5" id="KW-0732">Signal</keyword>
<evidence type="ECO:0000256" key="2">
    <source>
        <dbReference type="ARBA" id="ARBA00022737"/>
    </source>
</evidence>
<feature type="region of interest" description="Disordered" evidence="3">
    <location>
        <begin position="814"/>
        <end position="875"/>
    </location>
</feature>
<feature type="compositionally biased region" description="Polar residues" evidence="3">
    <location>
        <begin position="846"/>
        <end position="862"/>
    </location>
</feature>
<organism evidence="7 8">
    <name type="scientific">Apophysomyces ossiformis</name>
    <dbReference type="NCBI Taxonomy" id="679940"/>
    <lineage>
        <taxon>Eukaryota</taxon>
        <taxon>Fungi</taxon>
        <taxon>Fungi incertae sedis</taxon>
        <taxon>Mucoromycota</taxon>
        <taxon>Mucoromycotina</taxon>
        <taxon>Mucoromycetes</taxon>
        <taxon>Mucorales</taxon>
        <taxon>Mucorineae</taxon>
        <taxon>Mucoraceae</taxon>
        <taxon>Apophysomyces</taxon>
    </lineage>
</organism>
<feature type="signal peptide" evidence="5">
    <location>
        <begin position="1"/>
        <end position="19"/>
    </location>
</feature>
<dbReference type="PANTHER" id="PTHR23244:SF471">
    <property type="entry name" value="GUANINE NUCLEOTIDE-BINDING PROTEIN SUBUNIT BETA 1-RELATED"/>
    <property type="match status" value="1"/>
</dbReference>
<dbReference type="EMBL" id="JABAYA010000090">
    <property type="protein sequence ID" value="KAF7725759.1"/>
    <property type="molecule type" value="Genomic_DNA"/>
</dbReference>
<keyword evidence="1" id="KW-0880">Kelch repeat</keyword>
<feature type="transmembrane region" description="Helical" evidence="4">
    <location>
        <begin position="370"/>
        <end position="394"/>
    </location>
</feature>
<evidence type="ECO:0000256" key="5">
    <source>
        <dbReference type="SAM" id="SignalP"/>
    </source>
</evidence>
<name>A0A8H7BMC7_9FUNG</name>
<feature type="chain" id="PRO_5034068674" description="Attractin/MKLN-like beta-propeller domain-containing protein" evidence="5">
    <location>
        <begin position="20"/>
        <end position="875"/>
    </location>
</feature>
<dbReference type="Gene3D" id="2.120.10.80">
    <property type="entry name" value="Kelch-type beta propeller"/>
    <property type="match status" value="2"/>
</dbReference>
<keyword evidence="4" id="KW-0472">Membrane</keyword>
<dbReference type="SUPFAM" id="SSF117281">
    <property type="entry name" value="Kelch motif"/>
    <property type="match status" value="1"/>
</dbReference>
<keyword evidence="2" id="KW-0677">Repeat</keyword>
<dbReference type="SUPFAM" id="SSF50965">
    <property type="entry name" value="Galactose oxidase, central domain"/>
    <property type="match status" value="1"/>
</dbReference>
<dbReference type="OrthoDB" id="432528at2759"/>
<dbReference type="AlphaFoldDB" id="A0A8H7BMC7"/>
<dbReference type="SMART" id="SM00612">
    <property type="entry name" value="Kelch"/>
    <property type="match status" value="2"/>
</dbReference>
<evidence type="ECO:0000313" key="8">
    <source>
        <dbReference type="Proteomes" id="UP000605846"/>
    </source>
</evidence>
<gene>
    <name evidence="7" type="ORF">EC973_009376</name>
</gene>
<dbReference type="InterPro" id="IPR011043">
    <property type="entry name" value="Gal_Oxase/kelch_b-propeller"/>
</dbReference>
<feature type="compositionally biased region" description="Polar residues" evidence="3">
    <location>
        <begin position="828"/>
        <end position="838"/>
    </location>
</feature>
<reference evidence="7" key="1">
    <citation type="submission" date="2020-01" db="EMBL/GenBank/DDBJ databases">
        <title>Genome Sequencing of Three Apophysomyces-Like Fungal Strains Confirms a Novel Fungal Genus in the Mucoromycota with divergent Burkholderia-like Endosymbiotic Bacteria.</title>
        <authorList>
            <person name="Stajich J.E."/>
            <person name="Macias A.M."/>
            <person name="Carter-House D."/>
            <person name="Lovett B."/>
            <person name="Kasson L.R."/>
            <person name="Berry K."/>
            <person name="Grigoriev I."/>
            <person name="Chang Y."/>
            <person name="Spatafora J."/>
            <person name="Kasson M.T."/>
        </authorList>
    </citation>
    <scope>NUCLEOTIDE SEQUENCE</scope>
    <source>
        <strain evidence="7">NRRL A-21654</strain>
    </source>
</reference>
<feature type="transmembrane region" description="Helical" evidence="4">
    <location>
        <begin position="427"/>
        <end position="445"/>
    </location>
</feature>
<accession>A0A8H7BMC7</accession>
<proteinExistence type="predicted"/>
<evidence type="ECO:0000256" key="3">
    <source>
        <dbReference type="SAM" id="MobiDB-lite"/>
    </source>
</evidence>
<feature type="transmembrane region" description="Helical" evidence="4">
    <location>
        <begin position="692"/>
        <end position="712"/>
    </location>
</feature>
<sequence>MKRLGFLLVVLATISSVHGYFNIPNYMATLPFQGGMAYVQRNNSLIVYGGANATSRYSNKLFQLTQTANNFIWEEIPQQGALPPPSAYAQAVISTTGASMLVIGGAYNQTTAQSPLQIYVYQFANNAWSSPPGNTQSNVSTAPANRISFSATADKSNNVYIYGGTDVGKTQVYSQLYMYSPSTNSFTALPDPQVGRYGHTASLLSNGNLVVIGGLIQTNQNNQAQRSLATMESLYVYSTSTKQWQTQKINPASGAGFPSTRSGHTAIVTPDDKIIIFGGDNGSDERNRQYLNTIAILDTKTWTWEIPPMNGIPPGRRSNSAAMLVNNQYLTVAFGEATNAYYNDVNVLDLTSHTWIQEFNPSNDNQGSGVSAGLIAGVTVAAVVLVAIIAFLIWRFKSYTGWLIRQIHDDIWKPRTGEPVWAETTRIVFQIFFLFLFTVFLVFVIRQAIESPNITQRIENPAASVDVPDIRFCFDGYPTYPNTYDQRNPGITCQTNNGVLCSNYIRPLNMSIFRPIFSDNLGEVSCFLFRAPKTFQMTSTSGNNNGSRLLFTMYGDQSITSGRVHVSVYPRQMDPNAKVYNIIDDSTVLMSDAEVSSWQNAERTDTQALNIYTIEPYTYSALSYELSERRSLQDVGWNYVGFLPIQNSVPEIESTFRAEAPNPFYVQSHSSLSFIAVFPESYAEVINREVKMYTLVNALGFVGGIFGLLIAAQTWLFGFRPQSPWGVVHRWSVGDMKRSLLRGLQSKFNIDEAGIPLVHPVRQDLNEYQNMGYEHGTQRISRVEQRMQTLELLFKAYYVDDEVFRSLDNATKTGQISSAGDRFPSEKMNVSPQQNNDGFTHMFQRRPSSGSFASDANSQRQLNPHEKDNVPMHNF</sequence>
<feature type="domain" description="Attractin/MKLN-like beta-propeller" evidence="6">
    <location>
        <begin position="37"/>
        <end position="283"/>
    </location>
</feature>
<keyword evidence="4" id="KW-1133">Transmembrane helix</keyword>
<comment type="caution">
    <text evidence="7">The sequence shown here is derived from an EMBL/GenBank/DDBJ whole genome shotgun (WGS) entry which is preliminary data.</text>
</comment>